<dbReference type="EMBL" id="BAQC01000002">
    <property type="protein sequence ID" value="GBR50009.1"/>
    <property type="molecule type" value="Genomic_DNA"/>
</dbReference>
<organism evidence="1 2">
    <name type="scientific">Neokomagataea thailandica NBRC 106555</name>
    <dbReference type="NCBI Taxonomy" id="1223520"/>
    <lineage>
        <taxon>Bacteria</taxon>
        <taxon>Pseudomonadati</taxon>
        <taxon>Pseudomonadota</taxon>
        <taxon>Alphaproteobacteria</taxon>
        <taxon>Acetobacterales</taxon>
        <taxon>Acetobacteraceae</taxon>
        <taxon>Neokomagataea</taxon>
    </lineage>
</organism>
<accession>A0ABQ0QM11</accession>
<evidence type="ECO:0000313" key="2">
    <source>
        <dbReference type="Proteomes" id="UP001062632"/>
    </source>
</evidence>
<keyword evidence="2" id="KW-1185">Reference proteome</keyword>
<name>A0ABQ0QM11_9PROT</name>
<gene>
    <name evidence="1" type="ORF">AA106555_0055</name>
</gene>
<sequence length="68" mass="8010">MMQGHQLAQPLCHNLRINLRRRDIRMAKQHLQSPQICPTREKVARERMPQNVRTDTLRVYVSFQSAGV</sequence>
<evidence type="ECO:0008006" key="3">
    <source>
        <dbReference type="Google" id="ProtNLM"/>
    </source>
</evidence>
<reference evidence="1 2" key="1">
    <citation type="submission" date="2013-04" db="EMBL/GenBank/DDBJ databases">
        <title>The genome sequencing project of 58 acetic acid bacteria.</title>
        <authorList>
            <person name="Okamoto-Kainuma A."/>
            <person name="Ishikawa M."/>
            <person name="Umino S."/>
            <person name="Koizumi Y."/>
            <person name="Shiwa Y."/>
            <person name="Yoshikawa H."/>
            <person name="Matsutani M."/>
            <person name="Matsushita K."/>
        </authorList>
    </citation>
    <scope>NUCLEOTIDE SEQUENCE [LARGE SCALE GENOMIC DNA]</scope>
    <source>
        <strain evidence="1 2">NBRC 106555</strain>
    </source>
</reference>
<evidence type="ECO:0000313" key="1">
    <source>
        <dbReference type="EMBL" id="GBR50009.1"/>
    </source>
</evidence>
<dbReference type="Proteomes" id="UP001062632">
    <property type="component" value="Unassembled WGS sequence"/>
</dbReference>
<proteinExistence type="predicted"/>
<comment type="caution">
    <text evidence="1">The sequence shown here is derived from an EMBL/GenBank/DDBJ whole genome shotgun (WGS) entry which is preliminary data.</text>
</comment>
<protein>
    <recommendedName>
        <fullName evidence="3">Transposase</fullName>
    </recommendedName>
</protein>